<proteinExistence type="predicted"/>
<organism evidence="2 3">
    <name type="scientific">Triticum urartu</name>
    <name type="common">Red wild einkorn</name>
    <name type="synonym">Crithodium urartu</name>
    <dbReference type="NCBI Taxonomy" id="4572"/>
    <lineage>
        <taxon>Eukaryota</taxon>
        <taxon>Viridiplantae</taxon>
        <taxon>Streptophyta</taxon>
        <taxon>Embryophyta</taxon>
        <taxon>Tracheophyta</taxon>
        <taxon>Spermatophyta</taxon>
        <taxon>Magnoliopsida</taxon>
        <taxon>Liliopsida</taxon>
        <taxon>Poales</taxon>
        <taxon>Poaceae</taxon>
        <taxon>BOP clade</taxon>
        <taxon>Pooideae</taxon>
        <taxon>Triticodae</taxon>
        <taxon>Triticeae</taxon>
        <taxon>Triticinae</taxon>
        <taxon>Triticum</taxon>
    </lineage>
</organism>
<sequence length="74" mass="8073">MKRRHRRDGRTRAPPLTMHAPHQQGGRSPRESRSAAEESQIGSRAGGAHGIPAAAPYGRHDKISDEGLDRLQLA</sequence>
<protein>
    <submittedName>
        <fullName evidence="2">Uncharacterized protein</fullName>
    </submittedName>
</protein>
<name>A0A8R7TIN7_TRIUA</name>
<dbReference type="Proteomes" id="UP000015106">
    <property type="component" value="Chromosome 2"/>
</dbReference>
<accession>A0A8R7TIN7</accession>
<reference evidence="3" key="1">
    <citation type="journal article" date="2013" name="Nature">
        <title>Draft genome of the wheat A-genome progenitor Triticum urartu.</title>
        <authorList>
            <person name="Ling H.Q."/>
            <person name="Zhao S."/>
            <person name="Liu D."/>
            <person name="Wang J."/>
            <person name="Sun H."/>
            <person name="Zhang C."/>
            <person name="Fan H."/>
            <person name="Li D."/>
            <person name="Dong L."/>
            <person name="Tao Y."/>
            <person name="Gao C."/>
            <person name="Wu H."/>
            <person name="Li Y."/>
            <person name="Cui Y."/>
            <person name="Guo X."/>
            <person name="Zheng S."/>
            <person name="Wang B."/>
            <person name="Yu K."/>
            <person name="Liang Q."/>
            <person name="Yang W."/>
            <person name="Lou X."/>
            <person name="Chen J."/>
            <person name="Feng M."/>
            <person name="Jian J."/>
            <person name="Zhang X."/>
            <person name="Luo G."/>
            <person name="Jiang Y."/>
            <person name="Liu J."/>
            <person name="Wang Z."/>
            <person name="Sha Y."/>
            <person name="Zhang B."/>
            <person name="Wu H."/>
            <person name="Tang D."/>
            <person name="Shen Q."/>
            <person name="Xue P."/>
            <person name="Zou S."/>
            <person name="Wang X."/>
            <person name="Liu X."/>
            <person name="Wang F."/>
            <person name="Yang Y."/>
            <person name="An X."/>
            <person name="Dong Z."/>
            <person name="Zhang K."/>
            <person name="Zhang X."/>
            <person name="Luo M.C."/>
            <person name="Dvorak J."/>
            <person name="Tong Y."/>
            <person name="Wang J."/>
            <person name="Yang H."/>
            <person name="Li Z."/>
            <person name="Wang D."/>
            <person name="Zhang A."/>
            <person name="Wang J."/>
        </authorList>
    </citation>
    <scope>NUCLEOTIDE SEQUENCE</scope>
    <source>
        <strain evidence="3">cv. G1812</strain>
    </source>
</reference>
<reference evidence="2" key="3">
    <citation type="submission" date="2022-06" db="UniProtKB">
        <authorList>
            <consortium name="EnsemblPlants"/>
        </authorList>
    </citation>
    <scope>IDENTIFICATION</scope>
</reference>
<keyword evidence="3" id="KW-1185">Reference proteome</keyword>
<feature type="region of interest" description="Disordered" evidence="1">
    <location>
        <begin position="1"/>
        <end position="74"/>
    </location>
</feature>
<evidence type="ECO:0000313" key="3">
    <source>
        <dbReference type="Proteomes" id="UP000015106"/>
    </source>
</evidence>
<dbReference type="EnsemblPlants" id="TuG1812G0200003346.01.T01">
    <property type="protein sequence ID" value="TuG1812G0200003346.01.T01.cds419511"/>
    <property type="gene ID" value="TuG1812G0200003346.01"/>
</dbReference>
<evidence type="ECO:0000256" key="1">
    <source>
        <dbReference type="SAM" id="MobiDB-lite"/>
    </source>
</evidence>
<dbReference type="AlphaFoldDB" id="A0A8R7TIN7"/>
<dbReference type="Gramene" id="TuG1812G0200003346.01.T01">
    <property type="protein sequence ID" value="TuG1812G0200003346.01.T01.cds419511"/>
    <property type="gene ID" value="TuG1812G0200003346.01"/>
</dbReference>
<reference evidence="2" key="2">
    <citation type="submission" date="2018-03" db="EMBL/GenBank/DDBJ databases">
        <title>The Triticum urartu genome reveals the dynamic nature of wheat genome evolution.</title>
        <authorList>
            <person name="Ling H."/>
            <person name="Ma B."/>
            <person name="Shi X."/>
            <person name="Liu H."/>
            <person name="Dong L."/>
            <person name="Sun H."/>
            <person name="Cao Y."/>
            <person name="Gao Q."/>
            <person name="Zheng S."/>
            <person name="Li Y."/>
            <person name="Yu Y."/>
            <person name="Du H."/>
            <person name="Qi M."/>
            <person name="Li Y."/>
            <person name="Yu H."/>
            <person name="Cui Y."/>
            <person name="Wang N."/>
            <person name="Chen C."/>
            <person name="Wu H."/>
            <person name="Zhao Y."/>
            <person name="Zhang J."/>
            <person name="Li Y."/>
            <person name="Zhou W."/>
            <person name="Zhang B."/>
            <person name="Hu W."/>
            <person name="Eijk M."/>
            <person name="Tang J."/>
            <person name="Witsenboer H."/>
            <person name="Zhao S."/>
            <person name="Li Z."/>
            <person name="Zhang A."/>
            <person name="Wang D."/>
            <person name="Liang C."/>
        </authorList>
    </citation>
    <scope>NUCLEOTIDE SEQUENCE [LARGE SCALE GENOMIC DNA]</scope>
    <source>
        <strain evidence="2">cv. G1812</strain>
    </source>
</reference>
<evidence type="ECO:0000313" key="2">
    <source>
        <dbReference type="EnsemblPlants" id="TuG1812G0200003346.01.T01.cds419511"/>
    </source>
</evidence>
<feature type="compositionally biased region" description="Basic and acidic residues" evidence="1">
    <location>
        <begin position="58"/>
        <end position="74"/>
    </location>
</feature>